<protein>
    <submittedName>
        <fullName evidence="2">Uncharacterized protein</fullName>
    </submittedName>
</protein>
<proteinExistence type="predicted"/>
<gene>
    <name evidence="1" type="ORF">GTHE00462_LOCUS1131</name>
    <name evidence="2" type="ORF">GTHE00462_LOCUS1142</name>
    <name evidence="3" type="ORF">GTHE00462_LOCUS1153</name>
</gene>
<dbReference type="AlphaFoldDB" id="A0A6U5VU27"/>
<evidence type="ECO:0000313" key="3">
    <source>
        <dbReference type="EMBL" id="CAE2191842.1"/>
    </source>
</evidence>
<accession>A0A6U5VU27</accession>
<dbReference type="InterPro" id="IPR036412">
    <property type="entry name" value="HAD-like_sf"/>
</dbReference>
<evidence type="ECO:0000313" key="2">
    <source>
        <dbReference type="EMBL" id="CAE2191831.1"/>
    </source>
</evidence>
<reference evidence="2" key="1">
    <citation type="submission" date="2021-01" db="EMBL/GenBank/DDBJ databases">
        <authorList>
            <person name="Corre E."/>
            <person name="Pelletier E."/>
            <person name="Niang G."/>
            <person name="Scheremetjew M."/>
            <person name="Finn R."/>
            <person name="Kale V."/>
            <person name="Holt S."/>
            <person name="Cochrane G."/>
            <person name="Meng A."/>
            <person name="Brown T."/>
            <person name="Cohen L."/>
        </authorList>
    </citation>
    <scope>NUCLEOTIDE SEQUENCE</scope>
    <source>
        <strain evidence="2">CCMP 2712</strain>
    </source>
</reference>
<dbReference type="SUPFAM" id="SSF56784">
    <property type="entry name" value="HAD-like"/>
    <property type="match status" value="1"/>
</dbReference>
<evidence type="ECO:0000313" key="1">
    <source>
        <dbReference type="EMBL" id="CAE2191820.1"/>
    </source>
</evidence>
<dbReference type="EMBL" id="HBKN01001338">
    <property type="protein sequence ID" value="CAE2191842.1"/>
    <property type="molecule type" value="Transcribed_RNA"/>
</dbReference>
<dbReference type="EMBL" id="HBKN01001326">
    <property type="protein sequence ID" value="CAE2191831.1"/>
    <property type="molecule type" value="Transcribed_RNA"/>
</dbReference>
<dbReference type="EMBL" id="HBKN01001315">
    <property type="protein sequence ID" value="CAE2191820.1"/>
    <property type="molecule type" value="Transcribed_RNA"/>
</dbReference>
<organism evidence="2">
    <name type="scientific">Guillardia theta</name>
    <name type="common">Cryptophyte</name>
    <name type="synonym">Cryptomonas phi</name>
    <dbReference type="NCBI Taxonomy" id="55529"/>
    <lineage>
        <taxon>Eukaryota</taxon>
        <taxon>Cryptophyceae</taxon>
        <taxon>Pyrenomonadales</taxon>
        <taxon>Geminigeraceae</taxon>
        <taxon>Guillardia</taxon>
    </lineage>
</organism>
<sequence length="265" mass="29672">MDIQISCSSFYFSSSRSCAILAIAWLTCCASPITAFSLPTSMSPSAPPLLSVQDFKSGLQGQRGLVLDIDETLSWTVGFWMERMQKLFGNPEKLSVKDMADKYHLTQNVPYWQTDEAHAWMQSMRDKPEAQEELPVIEGALEGVKALQEDGVALLGYLTVRPQSVVSSTRKWLLAQGFPDLPIVAKPDDVSFSNGNKWKGEALRFLYPEVWGIVDDNPKVPLEAGSSYEGTVFLFAHDACKEGYEHAIPCKTWKEVVEEVKKRRK</sequence>
<dbReference type="Gene3D" id="3.40.50.1000">
    <property type="entry name" value="HAD superfamily/HAD-like"/>
    <property type="match status" value="1"/>
</dbReference>
<name>A0A6U5VU27_GUITH</name>
<dbReference type="InterPro" id="IPR023214">
    <property type="entry name" value="HAD_sf"/>
</dbReference>